<dbReference type="AlphaFoldDB" id="W2V0P7"/>
<keyword evidence="2" id="KW-0479">Metal-binding</keyword>
<organism evidence="4 5">
    <name type="scientific">Candidatus Xenolissoclinum pacificiensis L6</name>
    <dbReference type="NCBI Taxonomy" id="1401685"/>
    <lineage>
        <taxon>Bacteria</taxon>
        <taxon>Pseudomonadati</taxon>
        <taxon>Pseudomonadota</taxon>
        <taxon>Alphaproteobacteria</taxon>
        <taxon>Rickettsiales</taxon>
        <taxon>Anaplasmataceae</taxon>
        <taxon>Candidatus Xenolissoclinum</taxon>
    </lineage>
</organism>
<comment type="cofactor">
    <cofactor evidence="1">
        <name>a divalent metal cation</name>
        <dbReference type="ChEBI" id="CHEBI:60240"/>
    </cofactor>
</comment>
<dbReference type="InterPro" id="IPR027806">
    <property type="entry name" value="HARBI1_dom"/>
</dbReference>
<accession>W2V0P7</accession>
<keyword evidence="5" id="KW-1185">Reference proteome</keyword>
<evidence type="ECO:0000313" key="5">
    <source>
        <dbReference type="Proteomes" id="UP000018951"/>
    </source>
</evidence>
<dbReference type="STRING" id="1401685.P857_845"/>
<dbReference type="Pfam" id="PF13359">
    <property type="entry name" value="DDE_Tnp_4"/>
    <property type="match status" value="1"/>
</dbReference>
<evidence type="ECO:0000313" key="4">
    <source>
        <dbReference type="EMBL" id="ETO91675.1"/>
    </source>
</evidence>
<comment type="caution">
    <text evidence="4">The sequence shown here is derived from an EMBL/GenBank/DDBJ whole genome shotgun (WGS) entry which is preliminary data.</text>
</comment>
<dbReference type="EMBL" id="AXCJ01000001">
    <property type="protein sequence ID" value="ETO91675.1"/>
    <property type="molecule type" value="Genomic_DNA"/>
</dbReference>
<feature type="domain" description="DDE Tnp4" evidence="3">
    <location>
        <begin position="12"/>
        <end position="71"/>
    </location>
</feature>
<dbReference type="GO" id="GO:0046872">
    <property type="term" value="F:metal ion binding"/>
    <property type="evidence" value="ECO:0007669"/>
    <property type="project" value="UniProtKB-KW"/>
</dbReference>
<sequence length="87" mass="10309">MEYSGYQGINHYHKNSVYPYKNAKSMKVSSQEKDHNTLLAKTRIKVEHVIRTLKTFSILPHRYHNKRKRYHIKCNIIAGIVNLNHGF</sequence>
<reference evidence="4 5" key="1">
    <citation type="journal article" date="2013" name="PLoS ONE">
        <title>Bacterial endosymbiosis in a chordate host: long-term co-evolution and conservation of secondary metabolism.</title>
        <authorList>
            <person name="Kwan J.C."/>
            <person name="Schmidt E.W."/>
        </authorList>
    </citation>
    <scope>NUCLEOTIDE SEQUENCE [LARGE SCALE GENOMIC DNA]</scope>
    <source>
        <strain evidence="5">L6</strain>
    </source>
</reference>
<gene>
    <name evidence="4" type="ORF">P857_845</name>
</gene>
<proteinExistence type="predicted"/>
<evidence type="ECO:0000256" key="2">
    <source>
        <dbReference type="ARBA" id="ARBA00022723"/>
    </source>
</evidence>
<protein>
    <submittedName>
        <fullName evidence="4">Transposase</fullName>
    </submittedName>
</protein>
<name>W2V0P7_9RICK</name>
<evidence type="ECO:0000256" key="1">
    <source>
        <dbReference type="ARBA" id="ARBA00001968"/>
    </source>
</evidence>
<evidence type="ECO:0000259" key="3">
    <source>
        <dbReference type="Pfam" id="PF13359"/>
    </source>
</evidence>
<dbReference type="Proteomes" id="UP000018951">
    <property type="component" value="Unassembled WGS sequence"/>
</dbReference>